<evidence type="ECO:0000259" key="3">
    <source>
        <dbReference type="PROSITE" id="PS50127"/>
    </source>
</evidence>
<dbReference type="AlphaFoldDB" id="A0AAD7X9I5"/>
<evidence type="ECO:0000256" key="2">
    <source>
        <dbReference type="SAM" id="MobiDB-lite"/>
    </source>
</evidence>
<reference evidence="4" key="1">
    <citation type="submission" date="2022-11" db="EMBL/GenBank/DDBJ databases">
        <title>Genome Sequence of Cubamyces cubensis.</title>
        <authorList>
            <person name="Buettner E."/>
        </authorList>
    </citation>
    <scope>NUCLEOTIDE SEQUENCE</scope>
    <source>
        <strain evidence="4">MPL-01</strain>
    </source>
</reference>
<evidence type="ECO:0000313" key="5">
    <source>
        <dbReference type="Proteomes" id="UP001215151"/>
    </source>
</evidence>
<dbReference type="EMBL" id="JAPEVG010000346">
    <property type="protein sequence ID" value="KAJ8468277.1"/>
    <property type="molecule type" value="Genomic_DNA"/>
</dbReference>
<evidence type="ECO:0000256" key="1">
    <source>
        <dbReference type="ARBA" id="ARBA00022786"/>
    </source>
</evidence>
<feature type="region of interest" description="Disordered" evidence="2">
    <location>
        <begin position="398"/>
        <end position="437"/>
    </location>
</feature>
<dbReference type="SUPFAM" id="SSF54495">
    <property type="entry name" value="UBC-like"/>
    <property type="match status" value="1"/>
</dbReference>
<dbReference type="CDD" id="cd23815">
    <property type="entry name" value="UBCc_SpUBC14-like"/>
    <property type="match status" value="1"/>
</dbReference>
<organism evidence="4 5">
    <name type="scientific">Trametes cubensis</name>
    <dbReference type="NCBI Taxonomy" id="1111947"/>
    <lineage>
        <taxon>Eukaryota</taxon>
        <taxon>Fungi</taxon>
        <taxon>Dikarya</taxon>
        <taxon>Basidiomycota</taxon>
        <taxon>Agaricomycotina</taxon>
        <taxon>Agaricomycetes</taxon>
        <taxon>Polyporales</taxon>
        <taxon>Polyporaceae</taxon>
        <taxon>Trametes</taxon>
    </lineage>
</organism>
<sequence length="539" mass="57041">MTALRRIQKELRDITNNPIEGLSVQPLEDNLFEWKCAIKAAPNSPYKGGTFHFTLTLPENFPFKAPSVTFTTKIYHPGINEEGHICVPILRDQWKPTITLSSGPYASLRAQAYIDIGDETVLSTIQDKLNNPSPDDPFEPDIAALLKNDKARFLATAHEWTKRHGTISGSQYSQHRWSQPGCPLLVPELRQCGTLQTPASFGDDFGKVENPERLDRSDMGSYRPARAARGTVRRSSFDVRDPSPCGNESRRYLTVRMLSSRRRRALASAFGGGYLDALQYISWSQAHLVVPFIPLIISSINLAKLYKWVCDHAAYATLLLTESGTDTSSDDAANASMYSQQASSLLQVVNSEISAAGSSASAYTAYITTISGRPVVEMSESVSGQVWVAMTTGSPIAGVDNAEATPTGGANDTSSANASTDSSSGASSSPTPASSAQAQASSLLNNVQSVISSKTELSAYVTQVAGVPVVEVSSKGGEAITLATSAGGSAFTTTFDGLVMTAVPASKNAAAGSVVVPKPLLTGVVGAMGAVAAGAMMLL</sequence>
<dbReference type="Gene3D" id="3.10.110.10">
    <property type="entry name" value="Ubiquitin Conjugating Enzyme"/>
    <property type="match status" value="1"/>
</dbReference>
<accession>A0AAD7X9I5</accession>
<keyword evidence="5" id="KW-1185">Reference proteome</keyword>
<dbReference type="SMART" id="SM00212">
    <property type="entry name" value="UBCc"/>
    <property type="match status" value="1"/>
</dbReference>
<proteinExistence type="predicted"/>
<dbReference type="PROSITE" id="PS50127">
    <property type="entry name" value="UBC_2"/>
    <property type="match status" value="1"/>
</dbReference>
<dbReference type="Proteomes" id="UP001215151">
    <property type="component" value="Unassembled WGS sequence"/>
</dbReference>
<keyword evidence="1" id="KW-0833">Ubl conjugation pathway</keyword>
<dbReference type="PANTHER" id="PTHR24067">
    <property type="entry name" value="UBIQUITIN-CONJUGATING ENZYME E2"/>
    <property type="match status" value="1"/>
</dbReference>
<name>A0AAD7X9I5_9APHY</name>
<protein>
    <recommendedName>
        <fullName evidence="3">UBC core domain-containing protein</fullName>
    </recommendedName>
</protein>
<dbReference type="InterPro" id="IPR050113">
    <property type="entry name" value="Ub_conjugating_enzyme"/>
</dbReference>
<feature type="compositionally biased region" description="Low complexity" evidence="2">
    <location>
        <begin position="409"/>
        <end position="437"/>
    </location>
</feature>
<dbReference type="InterPro" id="IPR000608">
    <property type="entry name" value="UBC"/>
</dbReference>
<gene>
    <name evidence="4" type="ORF">ONZ51_g9745</name>
</gene>
<dbReference type="Pfam" id="PF00179">
    <property type="entry name" value="UQ_con"/>
    <property type="match status" value="1"/>
</dbReference>
<comment type="caution">
    <text evidence="4">The sequence shown here is derived from an EMBL/GenBank/DDBJ whole genome shotgun (WGS) entry which is preliminary data.</text>
</comment>
<dbReference type="InterPro" id="IPR016135">
    <property type="entry name" value="UBQ-conjugating_enzyme/RWD"/>
</dbReference>
<feature type="domain" description="UBC core" evidence="3">
    <location>
        <begin position="2"/>
        <end position="166"/>
    </location>
</feature>
<evidence type="ECO:0000313" key="4">
    <source>
        <dbReference type="EMBL" id="KAJ8468277.1"/>
    </source>
</evidence>